<evidence type="ECO:0000313" key="1">
    <source>
        <dbReference type="EMBL" id="GIN57384.1"/>
    </source>
</evidence>
<keyword evidence="2" id="KW-1185">Reference proteome</keyword>
<dbReference type="EMBL" id="BORB01000011">
    <property type="protein sequence ID" value="GIN57384.1"/>
    <property type="molecule type" value="Genomic_DNA"/>
</dbReference>
<comment type="caution">
    <text evidence="1">The sequence shown here is derived from an EMBL/GenBank/DDBJ whole genome shotgun (WGS) entry which is preliminary data.</text>
</comment>
<reference evidence="1 2" key="1">
    <citation type="submission" date="2021-03" db="EMBL/GenBank/DDBJ databases">
        <title>Antimicrobial resistance genes in bacteria isolated from Japanese honey, and their potential for conferring macrolide and lincosamide resistance in the American foulbrood pathogen Paenibacillus larvae.</title>
        <authorList>
            <person name="Okamoto M."/>
            <person name="Kumagai M."/>
            <person name="Kanamori H."/>
            <person name="Takamatsu D."/>
        </authorList>
    </citation>
    <scope>NUCLEOTIDE SEQUENCE [LARGE SCALE GENOMIC DNA]</scope>
    <source>
        <strain evidence="1 2">J8TS2</strain>
    </source>
</reference>
<sequence length="330" mass="39421">MKVSELREKIKARNKEELQSLIVEMYKQIPKRVRESKEIDSLIDNPDSFKQNKKRTKHSTQHIDFSEVKNEVERFLQHAYAQYYFAPNRLIPKKERSNWRFTAKRLVEQVTNLANQPEYAKDCATLLEKLYVLFCYASGHYVFASQEPFHTINIPQEDFLKRVVLLKREVEEPERWIRDSLLLIVDNDVDYSTLYESLLQTLLEVLNNAPLKERAVRICADLLEEMPSKGKLSYKEEEKRNHLVTMIFMLQSRLGEYQEAVTYYKKHYVDSDEVKLDILLELIMNFQRTQDWIHEFDVAVEKGIKPRTSLQEMYKHIKNTNSFPEYMMSY</sequence>
<accession>A0ABQ4KJU2</accession>
<dbReference type="RefSeq" id="WP_158323367.1">
    <property type="nucleotide sequence ID" value="NZ_BORB01000011.1"/>
</dbReference>
<evidence type="ECO:0000313" key="2">
    <source>
        <dbReference type="Proteomes" id="UP000679950"/>
    </source>
</evidence>
<proteinExistence type="predicted"/>
<organism evidence="1 2">
    <name type="scientific">Lederbergia ruris</name>
    <dbReference type="NCBI Taxonomy" id="217495"/>
    <lineage>
        <taxon>Bacteria</taxon>
        <taxon>Bacillati</taxon>
        <taxon>Bacillota</taxon>
        <taxon>Bacilli</taxon>
        <taxon>Bacillales</taxon>
        <taxon>Bacillaceae</taxon>
        <taxon>Lederbergia</taxon>
    </lineage>
</organism>
<protein>
    <submittedName>
        <fullName evidence="1">Uncharacterized protein</fullName>
    </submittedName>
</protein>
<name>A0ABQ4KJU2_9BACI</name>
<dbReference type="Proteomes" id="UP000679950">
    <property type="component" value="Unassembled WGS sequence"/>
</dbReference>
<gene>
    <name evidence="1" type="ORF">J8TS2_17030</name>
</gene>